<evidence type="ECO:0000259" key="1">
    <source>
        <dbReference type="Pfam" id="PF03061"/>
    </source>
</evidence>
<feature type="domain" description="Thioesterase" evidence="1">
    <location>
        <begin position="50"/>
        <end position="125"/>
    </location>
</feature>
<accession>A0A9X2IXW5</accession>
<dbReference type="InterPro" id="IPR006683">
    <property type="entry name" value="Thioestr_dom"/>
</dbReference>
<evidence type="ECO:0000313" key="3">
    <source>
        <dbReference type="Proteomes" id="UP001139157"/>
    </source>
</evidence>
<dbReference type="InterPro" id="IPR029069">
    <property type="entry name" value="HotDog_dom_sf"/>
</dbReference>
<proteinExistence type="predicted"/>
<comment type="caution">
    <text evidence="2">The sequence shown here is derived from an EMBL/GenBank/DDBJ whole genome shotgun (WGS) entry which is preliminary data.</text>
</comment>
<reference evidence="2" key="1">
    <citation type="submission" date="2022-06" db="EMBL/GenBank/DDBJ databases">
        <title>Novel species in genus nocardia.</title>
        <authorList>
            <person name="Li F."/>
        </authorList>
    </citation>
    <scope>NUCLEOTIDE SEQUENCE</scope>
    <source>
        <strain evidence="2">CDC141</strain>
    </source>
</reference>
<gene>
    <name evidence="2" type="ORF">NDR86_12575</name>
</gene>
<dbReference type="AlphaFoldDB" id="A0A9X2IXW5"/>
<name>A0A9X2IXW5_9NOCA</name>
<dbReference type="RefSeq" id="WP_251911873.1">
    <property type="nucleotide sequence ID" value="NZ_JAMRXG010000005.1"/>
</dbReference>
<dbReference type="Pfam" id="PF03061">
    <property type="entry name" value="4HBT"/>
    <property type="match status" value="1"/>
</dbReference>
<dbReference type="Gene3D" id="3.10.129.10">
    <property type="entry name" value="Hotdog Thioesterase"/>
    <property type="match status" value="1"/>
</dbReference>
<organism evidence="2 3">
    <name type="scientific">Nocardia pulmonis</name>
    <dbReference type="NCBI Taxonomy" id="2951408"/>
    <lineage>
        <taxon>Bacteria</taxon>
        <taxon>Bacillati</taxon>
        <taxon>Actinomycetota</taxon>
        <taxon>Actinomycetes</taxon>
        <taxon>Mycobacteriales</taxon>
        <taxon>Nocardiaceae</taxon>
        <taxon>Nocardia</taxon>
    </lineage>
</organism>
<dbReference type="EMBL" id="JAMRXG010000005">
    <property type="protein sequence ID" value="MCM6774310.1"/>
    <property type="molecule type" value="Genomic_DNA"/>
</dbReference>
<evidence type="ECO:0000313" key="2">
    <source>
        <dbReference type="EMBL" id="MCM6774310.1"/>
    </source>
</evidence>
<keyword evidence="3" id="KW-1185">Reference proteome</keyword>
<dbReference type="SUPFAM" id="SSF54637">
    <property type="entry name" value="Thioesterase/thiol ester dehydrase-isomerase"/>
    <property type="match status" value="1"/>
</dbReference>
<protein>
    <recommendedName>
        <fullName evidence="1">Thioesterase domain-containing protein</fullName>
    </recommendedName>
</protein>
<sequence>MNNSPSVCRAADEMISRLFPGDTHLRSIRIDGSHAEFVAEQRGLELRFDGVVTGPAIFRAVDICGFVTLHARLGRSTPGAVLSQCSIGYLTAAPPGDLHIAVTVEAVGQRLATATARVTDGRDEAVALATLQFAVRRTIS</sequence>
<dbReference type="Proteomes" id="UP001139157">
    <property type="component" value="Unassembled WGS sequence"/>
</dbReference>